<dbReference type="InterPro" id="IPR027271">
    <property type="entry name" value="Acetolactate_synth/TF_NikR_C"/>
</dbReference>
<evidence type="ECO:0000313" key="11">
    <source>
        <dbReference type="Proteomes" id="UP000002030"/>
    </source>
</evidence>
<dbReference type="InterPro" id="IPR045865">
    <property type="entry name" value="ACT-like_dom_sf"/>
</dbReference>
<sequence>MTRTLSILAEDHPGVLMRIAGLIFRRGYNIRSLSVGHTHLDGISRFTIVVDADRRDIAPLMGQLSKLVEVLEVLELRGDRMVERRIALVKVACPVDMRDQILRIGQVFHCRVVDLGQEAVTFEVTGEPQKIEACVKAMRPYGILEVASSGSVGMTRADLDVAEESVPHLVLAC</sequence>
<keyword evidence="6 8" id="KW-0100">Branched-chain amino acid biosynthesis</keyword>
<dbReference type="GO" id="GO:0005829">
    <property type="term" value="C:cytosol"/>
    <property type="evidence" value="ECO:0007669"/>
    <property type="project" value="TreeGrafter"/>
</dbReference>
<gene>
    <name evidence="10" type="ordered locus">Taci_1607</name>
</gene>
<dbReference type="Pfam" id="PF22629">
    <property type="entry name" value="ACT_AHAS_ss"/>
    <property type="match status" value="1"/>
</dbReference>
<comment type="catalytic activity">
    <reaction evidence="7 8">
        <text>2 pyruvate + H(+) = (2S)-2-acetolactate + CO2</text>
        <dbReference type="Rhea" id="RHEA:25249"/>
        <dbReference type="ChEBI" id="CHEBI:15361"/>
        <dbReference type="ChEBI" id="CHEBI:15378"/>
        <dbReference type="ChEBI" id="CHEBI:16526"/>
        <dbReference type="ChEBI" id="CHEBI:58476"/>
        <dbReference type="EC" id="2.2.1.6"/>
    </reaction>
</comment>
<dbReference type="InterPro" id="IPR019455">
    <property type="entry name" value="Acetolactate_synth_ssu_C"/>
</dbReference>
<dbReference type="EnsemblBacteria" id="ACZ19828">
    <property type="protein sequence ID" value="ACZ19828"/>
    <property type="gene ID" value="Taci_1607"/>
</dbReference>
<protein>
    <recommendedName>
        <fullName evidence="8">Acetolactate synthase small subunit</fullName>
        <shortName evidence="8">AHAS</shortName>
        <shortName evidence="8">ALS</shortName>
        <ecNumber evidence="8">2.2.1.6</ecNumber>
    </recommendedName>
    <alternativeName>
        <fullName evidence="8">Acetohydroxy-acid synthase small subunit</fullName>
    </alternativeName>
</protein>
<dbReference type="RefSeq" id="WP_012870337.1">
    <property type="nucleotide sequence ID" value="NC_013522.1"/>
</dbReference>
<keyword evidence="8" id="KW-0808">Transferase</keyword>
<organism evidence="10 11">
    <name type="scientific">Thermanaerovibrio acidaminovorans (strain ATCC 49978 / DSM 6589 / Su883)</name>
    <name type="common">Selenomonas acidaminovorans</name>
    <dbReference type="NCBI Taxonomy" id="525903"/>
    <lineage>
        <taxon>Bacteria</taxon>
        <taxon>Thermotogati</taxon>
        <taxon>Synergistota</taxon>
        <taxon>Synergistia</taxon>
        <taxon>Synergistales</taxon>
        <taxon>Synergistaceae</taxon>
        <taxon>Thermanaerovibrio</taxon>
    </lineage>
</organism>
<comment type="similarity">
    <text evidence="3 8">Belongs to the acetolactate synthase small subunit family.</text>
</comment>
<dbReference type="STRING" id="525903.Taci_1607"/>
<dbReference type="OrthoDB" id="9787365at2"/>
<evidence type="ECO:0000259" key="9">
    <source>
        <dbReference type="PROSITE" id="PS51671"/>
    </source>
</evidence>
<evidence type="ECO:0000256" key="4">
    <source>
        <dbReference type="ARBA" id="ARBA00011744"/>
    </source>
</evidence>
<dbReference type="KEGG" id="tai:Taci_1607"/>
<evidence type="ECO:0000256" key="8">
    <source>
        <dbReference type="RuleBase" id="RU368092"/>
    </source>
</evidence>
<evidence type="ECO:0000256" key="1">
    <source>
        <dbReference type="ARBA" id="ARBA00004974"/>
    </source>
</evidence>
<dbReference type="CDD" id="cd04878">
    <property type="entry name" value="ACT_AHAS"/>
    <property type="match status" value="1"/>
</dbReference>
<dbReference type="Gene3D" id="3.30.70.1150">
    <property type="entry name" value="ACT-like. Chain A, domain 2"/>
    <property type="match status" value="1"/>
</dbReference>
<feature type="domain" description="ACT" evidence="9">
    <location>
        <begin position="4"/>
        <end position="78"/>
    </location>
</feature>
<evidence type="ECO:0000256" key="6">
    <source>
        <dbReference type="ARBA" id="ARBA00023304"/>
    </source>
</evidence>
<comment type="pathway">
    <text evidence="1 8">Amino-acid biosynthesis; L-isoleucine biosynthesis; L-isoleucine from 2-oxobutanoate: step 1/4.</text>
</comment>
<dbReference type="InterPro" id="IPR039557">
    <property type="entry name" value="AHAS_ACT"/>
</dbReference>
<dbReference type="EC" id="2.2.1.6" evidence="8"/>
<comment type="pathway">
    <text evidence="2 8">Amino-acid biosynthesis; L-valine biosynthesis; L-valine from pyruvate: step 1/4.</text>
</comment>
<evidence type="ECO:0000256" key="7">
    <source>
        <dbReference type="ARBA" id="ARBA00048670"/>
    </source>
</evidence>
<dbReference type="GO" id="GO:0009097">
    <property type="term" value="P:isoleucine biosynthetic process"/>
    <property type="evidence" value="ECO:0007669"/>
    <property type="project" value="UniProtKB-UniRule"/>
</dbReference>
<comment type="function">
    <text evidence="8">Catalyzes the conversion of 2 pyruvate molecules into acetolactate in the first common step of the biosynthetic pathway of the branched-amino acids such as leucine, isoleucine, and valine.</text>
</comment>
<dbReference type="EMBL" id="CP001818">
    <property type="protein sequence ID" value="ACZ19828.1"/>
    <property type="molecule type" value="Genomic_DNA"/>
</dbReference>
<dbReference type="AlphaFoldDB" id="D1B737"/>
<evidence type="ECO:0000256" key="2">
    <source>
        <dbReference type="ARBA" id="ARBA00005025"/>
    </source>
</evidence>
<dbReference type="InterPro" id="IPR004789">
    <property type="entry name" value="Acetalactate_synth_ssu"/>
</dbReference>
<comment type="subunit">
    <text evidence="4 8">Dimer of large and small chains.</text>
</comment>
<dbReference type="NCBIfam" id="TIGR00119">
    <property type="entry name" value="acolac_sm"/>
    <property type="match status" value="1"/>
</dbReference>
<name>D1B737_THEAS</name>
<evidence type="ECO:0000256" key="3">
    <source>
        <dbReference type="ARBA" id="ARBA00006341"/>
    </source>
</evidence>
<dbReference type="PANTHER" id="PTHR30239:SF0">
    <property type="entry name" value="ACETOLACTATE SYNTHASE SMALL SUBUNIT 1, CHLOROPLASTIC"/>
    <property type="match status" value="1"/>
</dbReference>
<reference evidence="10 11" key="1">
    <citation type="journal article" date="2009" name="Stand. Genomic Sci.">
        <title>Complete genome sequence of Thermanaerovibrio acidaminovorans type strain (Su883).</title>
        <authorList>
            <person name="Chovatia M."/>
            <person name="Sikorski J."/>
            <person name="Schroder M."/>
            <person name="Lapidus A."/>
            <person name="Nolan M."/>
            <person name="Tice H."/>
            <person name="Glavina Del Rio T."/>
            <person name="Copeland A."/>
            <person name="Cheng J.F."/>
            <person name="Lucas S."/>
            <person name="Chen F."/>
            <person name="Bruce D."/>
            <person name="Goodwin L."/>
            <person name="Pitluck S."/>
            <person name="Ivanova N."/>
            <person name="Mavromatis K."/>
            <person name="Ovchinnikova G."/>
            <person name="Pati A."/>
            <person name="Chen A."/>
            <person name="Palaniappan K."/>
            <person name="Land M."/>
            <person name="Hauser L."/>
            <person name="Chang Y.J."/>
            <person name="Jeffries C.D."/>
            <person name="Chain P."/>
            <person name="Saunders E."/>
            <person name="Detter J.C."/>
            <person name="Brettin T."/>
            <person name="Rohde M."/>
            <person name="Goker M."/>
            <person name="Spring S."/>
            <person name="Bristow J."/>
            <person name="Markowitz V."/>
            <person name="Hugenholtz P."/>
            <person name="Kyrpides N.C."/>
            <person name="Klenk H.P."/>
            <person name="Eisen J.A."/>
        </authorList>
    </citation>
    <scope>NUCLEOTIDE SEQUENCE [LARGE SCALE GENOMIC DNA]</scope>
    <source>
        <strain evidence="11">ATCC 49978 / DSM 6589 / Su883</strain>
    </source>
</reference>
<dbReference type="GO" id="GO:0009099">
    <property type="term" value="P:L-valine biosynthetic process"/>
    <property type="evidence" value="ECO:0007669"/>
    <property type="project" value="UniProtKB-UniRule"/>
</dbReference>
<evidence type="ECO:0000313" key="10">
    <source>
        <dbReference type="EMBL" id="ACZ19828.1"/>
    </source>
</evidence>
<dbReference type="PANTHER" id="PTHR30239">
    <property type="entry name" value="ACETOLACTATE SYNTHASE SMALL SUBUNIT"/>
    <property type="match status" value="1"/>
</dbReference>
<dbReference type="PATRIC" id="fig|525903.6.peg.1603"/>
<dbReference type="GO" id="GO:0003984">
    <property type="term" value="F:acetolactate synthase activity"/>
    <property type="evidence" value="ECO:0007669"/>
    <property type="project" value="UniProtKB-UniRule"/>
</dbReference>
<dbReference type="NCBIfam" id="NF008864">
    <property type="entry name" value="PRK11895.1"/>
    <property type="match status" value="1"/>
</dbReference>
<evidence type="ECO:0000256" key="5">
    <source>
        <dbReference type="ARBA" id="ARBA00022605"/>
    </source>
</evidence>
<dbReference type="eggNOG" id="COG0440">
    <property type="taxonomic scope" value="Bacteria"/>
</dbReference>
<dbReference type="Proteomes" id="UP000002030">
    <property type="component" value="Chromosome"/>
</dbReference>
<dbReference type="UniPathway" id="UPA00049">
    <property type="reaction ID" value="UER00059"/>
</dbReference>
<dbReference type="Pfam" id="PF10369">
    <property type="entry name" value="ALS_ss_C"/>
    <property type="match status" value="1"/>
</dbReference>
<dbReference type="HOGENOM" id="CLU_055003_1_3_0"/>
<dbReference type="InterPro" id="IPR054480">
    <property type="entry name" value="AHAS_small-like_ACT"/>
</dbReference>
<keyword evidence="11" id="KW-1185">Reference proteome</keyword>
<dbReference type="GO" id="GO:1990610">
    <property type="term" value="F:acetolactate synthase regulator activity"/>
    <property type="evidence" value="ECO:0007669"/>
    <property type="project" value="UniProtKB-UniRule"/>
</dbReference>
<accession>D1B737</accession>
<dbReference type="Gene3D" id="3.30.70.260">
    <property type="match status" value="1"/>
</dbReference>
<keyword evidence="5 8" id="KW-0028">Amino-acid biosynthesis</keyword>
<dbReference type="PROSITE" id="PS51671">
    <property type="entry name" value="ACT"/>
    <property type="match status" value="1"/>
</dbReference>
<dbReference type="InterPro" id="IPR002912">
    <property type="entry name" value="ACT_dom"/>
</dbReference>
<proteinExistence type="inferred from homology"/>
<dbReference type="UniPathway" id="UPA00047">
    <property type="reaction ID" value="UER00055"/>
</dbReference>
<dbReference type="SUPFAM" id="SSF55021">
    <property type="entry name" value="ACT-like"/>
    <property type="match status" value="2"/>
</dbReference>